<dbReference type="PROSITE" id="PS50931">
    <property type="entry name" value="HTH_LYSR"/>
    <property type="match status" value="1"/>
</dbReference>
<dbReference type="Pfam" id="PF00126">
    <property type="entry name" value="HTH_1"/>
    <property type="match status" value="1"/>
</dbReference>
<keyword evidence="7" id="KW-1185">Reference proteome</keyword>
<feature type="domain" description="HTH lysR-type" evidence="5">
    <location>
        <begin position="5"/>
        <end position="62"/>
    </location>
</feature>
<protein>
    <submittedName>
        <fullName evidence="6">LysR family transcriptional regulator</fullName>
    </submittedName>
</protein>
<dbReference type="PANTHER" id="PTHR30537:SF26">
    <property type="entry name" value="GLYCINE CLEAVAGE SYSTEM TRANSCRIPTIONAL ACTIVATOR"/>
    <property type="match status" value="1"/>
</dbReference>
<keyword evidence="2" id="KW-0805">Transcription regulation</keyword>
<organism evidence="6 7">
    <name type="scientific">Alteromonas gilva</name>
    <dbReference type="NCBI Taxonomy" id="2987522"/>
    <lineage>
        <taxon>Bacteria</taxon>
        <taxon>Pseudomonadati</taxon>
        <taxon>Pseudomonadota</taxon>
        <taxon>Gammaproteobacteria</taxon>
        <taxon>Alteromonadales</taxon>
        <taxon>Alteromonadaceae</taxon>
        <taxon>Alteromonas/Salinimonas group</taxon>
        <taxon>Alteromonas</taxon>
    </lineage>
</organism>
<comment type="similarity">
    <text evidence="1">Belongs to the LysR transcriptional regulatory family.</text>
</comment>
<evidence type="ECO:0000256" key="2">
    <source>
        <dbReference type="ARBA" id="ARBA00023015"/>
    </source>
</evidence>
<accession>A0ABT5L911</accession>
<evidence type="ECO:0000256" key="1">
    <source>
        <dbReference type="ARBA" id="ARBA00009437"/>
    </source>
</evidence>
<dbReference type="InterPro" id="IPR058163">
    <property type="entry name" value="LysR-type_TF_proteobact-type"/>
</dbReference>
<dbReference type="Proteomes" id="UP001218788">
    <property type="component" value="Unassembled WGS sequence"/>
</dbReference>
<dbReference type="InterPro" id="IPR036390">
    <property type="entry name" value="WH_DNA-bd_sf"/>
</dbReference>
<evidence type="ECO:0000313" key="6">
    <source>
        <dbReference type="EMBL" id="MDC8832448.1"/>
    </source>
</evidence>
<evidence type="ECO:0000256" key="4">
    <source>
        <dbReference type="ARBA" id="ARBA00023163"/>
    </source>
</evidence>
<gene>
    <name evidence="6" type="ORF">OIK42_16955</name>
</gene>
<dbReference type="InterPro" id="IPR005119">
    <property type="entry name" value="LysR_subst-bd"/>
</dbReference>
<evidence type="ECO:0000259" key="5">
    <source>
        <dbReference type="PROSITE" id="PS50931"/>
    </source>
</evidence>
<keyword evidence="3" id="KW-0238">DNA-binding</keyword>
<evidence type="ECO:0000256" key="3">
    <source>
        <dbReference type="ARBA" id="ARBA00023125"/>
    </source>
</evidence>
<dbReference type="Gene3D" id="1.10.10.10">
    <property type="entry name" value="Winged helix-like DNA-binding domain superfamily/Winged helix DNA-binding domain"/>
    <property type="match status" value="1"/>
</dbReference>
<dbReference type="Pfam" id="PF03466">
    <property type="entry name" value="LysR_substrate"/>
    <property type="match status" value="1"/>
</dbReference>
<dbReference type="PANTHER" id="PTHR30537">
    <property type="entry name" value="HTH-TYPE TRANSCRIPTIONAL REGULATOR"/>
    <property type="match status" value="1"/>
</dbReference>
<keyword evidence="4" id="KW-0804">Transcription</keyword>
<dbReference type="InterPro" id="IPR000847">
    <property type="entry name" value="LysR_HTH_N"/>
</dbReference>
<evidence type="ECO:0000313" key="7">
    <source>
        <dbReference type="Proteomes" id="UP001218788"/>
    </source>
</evidence>
<dbReference type="Gene3D" id="3.40.190.10">
    <property type="entry name" value="Periplasmic binding protein-like II"/>
    <property type="match status" value="2"/>
</dbReference>
<name>A0ABT5L911_9ALTE</name>
<dbReference type="InterPro" id="IPR036388">
    <property type="entry name" value="WH-like_DNA-bd_sf"/>
</dbReference>
<dbReference type="EMBL" id="JAQQXP010000003">
    <property type="protein sequence ID" value="MDC8832448.1"/>
    <property type="molecule type" value="Genomic_DNA"/>
</dbReference>
<dbReference type="SUPFAM" id="SSF53850">
    <property type="entry name" value="Periplasmic binding protein-like II"/>
    <property type="match status" value="1"/>
</dbReference>
<dbReference type="RefSeq" id="WP_273642273.1">
    <property type="nucleotide sequence ID" value="NZ_JAQQXP010000003.1"/>
</dbReference>
<proteinExistence type="inferred from homology"/>
<sequence>MGRKFTLKQLELLALLYRLGNQSEVAKSLHITVSAVSHQLRRIEKLCGFPLTYKQGRHLVLSEQARQFAEALTHHFADIDTLATQFLNQALTAINIGVDSALAMNRFTQALSFRDISGTVSDLRVRMLQCNDDPVALGLDMVLGQRIVDPRYHSELLQREEYIAVCSPAYLAKIGGEAEHWTTQATLLTLEDVNEWALWQIHVYPALTIKRQTYFSHTILLLQAVLNHQGVALLEKALVKEQLDNGLLCRVERKSLIVPERGYYLSVRRQIAGHASVKQEARWIKHWL</sequence>
<dbReference type="SUPFAM" id="SSF46785">
    <property type="entry name" value="Winged helix' DNA-binding domain"/>
    <property type="match status" value="1"/>
</dbReference>
<reference evidence="6 7" key="1">
    <citation type="submission" date="2022-10" db="EMBL/GenBank/DDBJ databases">
        <title>Alteromonas sp. chi3 Genome sequencing.</title>
        <authorList>
            <person name="Park S."/>
        </authorList>
    </citation>
    <scope>NUCLEOTIDE SEQUENCE [LARGE SCALE GENOMIC DNA]</scope>
    <source>
        <strain evidence="7">chi3</strain>
    </source>
</reference>
<comment type="caution">
    <text evidence="6">The sequence shown here is derived from an EMBL/GenBank/DDBJ whole genome shotgun (WGS) entry which is preliminary data.</text>
</comment>